<protein>
    <recommendedName>
        <fullName evidence="2">Pleckstrin homology domain-containing protein</fullName>
    </recommendedName>
</protein>
<evidence type="ECO:0000256" key="1">
    <source>
        <dbReference type="SAM" id="MobiDB-lite"/>
    </source>
</evidence>
<feature type="region of interest" description="Disordered" evidence="1">
    <location>
        <begin position="364"/>
        <end position="396"/>
    </location>
</feature>
<evidence type="ECO:0000259" key="2">
    <source>
        <dbReference type="Pfam" id="PF12814"/>
    </source>
</evidence>
<dbReference type="SUPFAM" id="SSF50729">
    <property type="entry name" value="PH domain-like"/>
    <property type="match status" value="1"/>
</dbReference>
<evidence type="ECO:0000313" key="3">
    <source>
        <dbReference type="EMBL" id="ESL11172.1"/>
    </source>
</evidence>
<dbReference type="EMBL" id="AUPL01001087">
    <property type="protein sequence ID" value="ESL11172.1"/>
    <property type="molecule type" value="Genomic_DNA"/>
</dbReference>
<dbReference type="InterPro" id="IPR024774">
    <property type="entry name" value="PH_dom-Mcp5-type"/>
</dbReference>
<keyword evidence="4" id="KW-1185">Reference proteome</keyword>
<dbReference type="Pfam" id="PF12814">
    <property type="entry name" value="Mcp5_PH"/>
    <property type="match status" value="1"/>
</dbReference>
<feature type="domain" description="Pleckstrin homology" evidence="2">
    <location>
        <begin position="412"/>
        <end position="517"/>
    </location>
</feature>
<evidence type="ECO:0000313" key="4">
    <source>
        <dbReference type="Proteomes" id="UP000031737"/>
    </source>
</evidence>
<feature type="region of interest" description="Disordered" evidence="1">
    <location>
        <begin position="272"/>
        <end position="298"/>
    </location>
</feature>
<sequence length="535" mass="59163">MRCLDDVHVLHNSSSSTTTFSSCYLSFFLFYSSYSPQGDEGMDSLHEAHLERILENRRRRGVVVSHGNRCGPSTATQTGQWEVAGSGGAPTLTKPDLSPNPRAALSYSATDATEPCENAAQAIRAVVVTGPGNRRDGWENEGSNQGWPNLGGNAAERDTEPCNQMRSPRFGTRDGGNFGRNRRRWGNENLLCAWRPLRTSSAFREDTNSFVGNSTGFCSARSPRRTVPLLTYGVSDASPSRWRGGGLRRGRTVSLRASSSLHSGTRFFQRQPGYRHKGVGGSRRSCSRGRHGETQSYGRYNGLLPHYMGGPRGVLQTSAQRFKPNGAAEFLCRFPAERNWQAAGRVIHTGNGTKDEWNPFASLQHRRRPPGSPLPQGASLSGADRDSMAGPTKDVVGLPSTRTTIDIRTSVSILAAGDWFYKWDGNGAAVSPRWVWVDAQTHLLLWAHKETHESSFAGAIKLEKILQVDYRELQHPSDDGIPRTYHVLLVETTKRLLQLATERRIKADTWYEALTNVVLYLRSHNFGVPSAYSTQ</sequence>
<feature type="region of interest" description="Disordered" evidence="1">
    <location>
        <begin position="134"/>
        <end position="178"/>
    </location>
</feature>
<accession>A0A061JD07</accession>
<dbReference type="GO" id="GO:0005543">
    <property type="term" value="F:phospholipid binding"/>
    <property type="evidence" value="ECO:0007669"/>
    <property type="project" value="InterPro"/>
</dbReference>
<dbReference type="Proteomes" id="UP000031737">
    <property type="component" value="Unassembled WGS sequence"/>
</dbReference>
<dbReference type="OrthoDB" id="258005at2759"/>
<dbReference type="GO" id="GO:0005938">
    <property type="term" value="C:cell cortex"/>
    <property type="evidence" value="ECO:0007669"/>
    <property type="project" value="InterPro"/>
</dbReference>
<dbReference type="AlphaFoldDB" id="A0A061JD07"/>
<name>A0A061JD07_TRYRA</name>
<comment type="caution">
    <text evidence="3">The sequence shown here is derived from an EMBL/GenBank/DDBJ whole genome shotgun (WGS) entry which is preliminary data.</text>
</comment>
<dbReference type="VEuPathDB" id="TriTrypDB:TRSC58_01087"/>
<organism evidence="3 4">
    <name type="scientific">Trypanosoma rangeli SC58</name>
    <dbReference type="NCBI Taxonomy" id="429131"/>
    <lineage>
        <taxon>Eukaryota</taxon>
        <taxon>Discoba</taxon>
        <taxon>Euglenozoa</taxon>
        <taxon>Kinetoplastea</taxon>
        <taxon>Metakinetoplastina</taxon>
        <taxon>Trypanosomatida</taxon>
        <taxon>Trypanosomatidae</taxon>
        <taxon>Trypanosoma</taxon>
        <taxon>Herpetosoma</taxon>
    </lineage>
</organism>
<dbReference type="PROSITE" id="PS51257">
    <property type="entry name" value="PROKAR_LIPOPROTEIN"/>
    <property type="match status" value="1"/>
</dbReference>
<proteinExistence type="predicted"/>
<dbReference type="GO" id="GO:0032065">
    <property type="term" value="P:maintenance of protein location in cell cortex"/>
    <property type="evidence" value="ECO:0007669"/>
    <property type="project" value="InterPro"/>
</dbReference>
<reference evidence="3 4" key="1">
    <citation type="submission" date="2013-07" db="EMBL/GenBank/DDBJ databases">
        <authorList>
            <person name="Stoco P.H."/>
            <person name="Wagner G."/>
            <person name="Gerber A."/>
            <person name="Zaha A."/>
            <person name="Thompson C."/>
            <person name="Bartholomeu D.C."/>
            <person name="Luckemeyer D.D."/>
            <person name="Bahia D."/>
            <person name="Loreto E."/>
            <person name="Prestes E.B."/>
            <person name="Lima F.M."/>
            <person name="Rodrigues-Luiz G."/>
            <person name="Vallejo G.A."/>
            <person name="Filho J.F."/>
            <person name="Monteiro K.M."/>
            <person name="Tyler K.M."/>
            <person name="de Almeida L.G."/>
            <person name="Ortiz M.F."/>
            <person name="Siervo M.A."/>
            <person name="de Moraes M.H."/>
            <person name="Cunha O.L."/>
            <person name="Mendonca-Neto R."/>
            <person name="Silva R."/>
            <person name="Teixeira S.M."/>
            <person name="Murta S.M."/>
            <person name="Sincero T.C."/>
            <person name="Mendes T.A."/>
            <person name="Urmenyi T.P."/>
            <person name="Silva V.G."/>
            <person name="da Rocha W.D."/>
            <person name="Andersson B."/>
            <person name="Romanha A.J."/>
            <person name="Steindel M."/>
            <person name="de Vasconcelos A.T."/>
            <person name="Grisard E.C."/>
        </authorList>
    </citation>
    <scope>NUCLEOTIDE SEQUENCE [LARGE SCALE GENOMIC DNA]</scope>
    <source>
        <strain evidence="3 4">SC58</strain>
    </source>
</reference>
<gene>
    <name evidence="3" type="ORF">TRSC58_01087</name>
</gene>